<gene>
    <name evidence="2" type="ORF">GGQ55_001350</name>
</gene>
<evidence type="ECO:0000256" key="1">
    <source>
        <dbReference type="SAM" id="SignalP"/>
    </source>
</evidence>
<name>A0A853CES3_9ACTN</name>
<dbReference type="AlphaFoldDB" id="A0A853CES3"/>
<feature type="signal peptide" evidence="1">
    <location>
        <begin position="1"/>
        <end position="20"/>
    </location>
</feature>
<proteinExistence type="predicted"/>
<dbReference type="SUPFAM" id="SSF49265">
    <property type="entry name" value="Fibronectin type III"/>
    <property type="match status" value="1"/>
</dbReference>
<evidence type="ECO:0008006" key="4">
    <source>
        <dbReference type="Google" id="ProtNLM"/>
    </source>
</evidence>
<organism evidence="2 3">
    <name type="scientific">Petropleomorpha daqingensis</name>
    <dbReference type="NCBI Taxonomy" id="2026353"/>
    <lineage>
        <taxon>Bacteria</taxon>
        <taxon>Bacillati</taxon>
        <taxon>Actinomycetota</taxon>
        <taxon>Actinomycetes</taxon>
        <taxon>Geodermatophilales</taxon>
        <taxon>Geodermatophilaceae</taxon>
        <taxon>Petropleomorpha</taxon>
    </lineage>
</organism>
<evidence type="ECO:0000313" key="2">
    <source>
        <dbReference type="EMBL" id="NYJ05072.1"/>
    </source>
</evidence>
<dbReference type="InterPro" id="IPR013783">
    <property type="entry name" value="Ig-like_fold"/>
</dbReference>
<dbReference type="RefSeq" id="WP_179715704.1">
    <property type="nucleotide sequence ID" value="NZ_JACBZT010000001.1"/>
</dbReference>
<keyword evidence="3" id="KW-1185">Reference proteome</keyword>
<dbReference type="InterPro" id="IPR036116">
    <property type="entry name" value="FN3_sf"/>
</dbReference>
<sequence length="140" mass="14165">MSTARRAVLVLVLAVSTVLAGGLAAEASFSESVGGSTSITTNAITAPTGVTAVKNSCSNARWIDVTISWQPSPSARINGYAVTAYRSDGQVTMVGTTGTGSTALRTTVDKLTGASTVFTVTTTTSYGWTAESLSSASITC</sequence>
<comment type="caution">
    <text evidence="2">The sequence shown here is derived from an EMBL/GenBank/DDBJ whole genome shotgun (WGS) entry which is preliminary data.</text>
</comment>
<dbReference type="Proteomes" id="UP000541969">
    <property type="component" value="Unassembled WGS sequence"/>
</dbReference>
<keyword evidence="1" id="KW-0732">Signal</keyword>
<dbReference type="Gene3D" id="2.60.40.10">
    <property type="entry name" value="Immunoglobulins"/>
    <property type="match status" value="1"/>
</dbReference>
<evidence type="ECO:0000313" key="3">
    <source>
        <dbReference type="Proteomes" id="UP000541969"/>
    </source>
</evidence>
<feature type="chain" id="PRO_5038982885" description="Fibronectin type-III domain-containing protein" evidence="1">
    <location>
        <begin position="21"/>
        <end position="140"/>
    </location>
</feature>
<dbReference type="GO" id="GO:0005975">
    <property type="term" value="P:carbohydrate metabolic process"/>
    <property type="evidence" value="ECO:0007669"/>
    <property type="project" value="UniProtKB-ARBA"/>
</dbReference>
<accession>A0A853CES3</accession>
<protein>
    <recommendedName>
        <fullName evidence="4">Fibronectin type-III domain-containing protein</fullName>
    </recommendedName>
</protein>
<dbReference type="EMBL" id="JACBZT010000001">
    <property type="protein sequence ID" value="NYJ05072.1"/>
    <property type="molecule type" value="Genomic_DNA"/>
</dbReference>
<reference evidence="2 3" key="1">
    <citation type="submission" date="2020-07" db="EMBL/GenBank/DDBJ databases">
        <title>Sequencing the genomes of 1000 actinobacteria strains.</title>
        <authorList>
            <person name="Klenk H.-P."/>
        </authorList>
    </citation>
    <scope>NUCLEOTIDE SEQUENCE [LARGE SCALE GENOMIC DNA]</scope>
    <source>
        <strain evidence="2 3">DSM 104001</strain>
    </source>
</reference>